<keyword evidence="1" id="KW-0472">Membrane</keyword>
<comment type="caution">
    <text evidence="3">The sequence shown here is derived from an EMBL/GenBank/DDBJ whole genome shotgun (WGS) entry which is preliminary data.</text>
</comment>
<dbReference type="Pfam" id="PF02470">
    <property type="entry name" value="MlaD"/>
    <property type="match status" value="1"/>
</dbReference>
<name>A0ABR7WJN9_9ACTN</name>
<organism evidence="3 4">
    <name type="scientific">Gordonia hankookensis</name>
    <dbReference type="NCBI Taxonomy" id="589403"/>
    <lineage>
        <taxon>Bacteria</taxon>
        <taxon>Bacillati</taxon>
        <taxon>Actinomycetota</taxon>
        <taxon>Actinomycetes</taxon>
        <taxon>Mycobacteriales</taxon>
        <taxon>Gordoniaceae</taxon>
        <taxon>Gordonia</taxon>
    </lineage>
</organism>
<keyword evidence="4" id="KW-1185">Reference proteome</keyword>
<gene>
    <name evidence="3" type="ORF">IDF66_20625</name>
</gene>
<dbReference type="PANTHER" id="PTHR33371">
    <property type="entry name" value="INTERMEMBRANE PHOSPHOLIPID TRANSPORT SYSTEM BINDING PROTEIN MLAD-RELATED"/>
    <property type="match status" value="1"/>
</dbReference>
<evidence type="ECO:0000313" key="3">
    <source>
        <dbReference type="EMBL" id="MBD1321987.1"/>
    </source>
</evidence>
<dbReference type="InterPro" id="IPR003399">
    <property type="entry name" value="Mce/MlaD"/>
</dbReference>
<sequence length="338" mass="35351">MPAYGLPGVTTTRRGARIIGIAAIIAVVVAVAAWRTLPSDNSAPSGQISVTVITDHVGEGIEQGTEVRRDGVKIGTVRNIDRDPDGQRLTLSLDDASVSGLTEGLTIDYAPANLFGITQISMHTGTGGSRLRNGTVVRLTGSDRVRDATTSVLLQSLGQLTGDVLTPRLAKLVAQISRDTTAFAPLLQAVIVSVESIADTQKMPYSPIVDGLGDALLGLPSTLSGGLVLLDSVYNEPYLKSAARRANFDATVGMLAKQLIPSVAGLLRSIRPDYHELAELPVPLLGAVAGSVGGPRTGTDLERLLTRLSRTFHDSPAGPIVNVAVELNADTATRGGRR</sequence>
<dbReference type="PANTHER" id="PTHR33371:SF4">
    <property type="entry name" value="INTERMEMBRANE PHOSPHOLIPID TRANSPORT SYSTEM BINDING PROTEIN MLAD"/>
    <property type="match status" value="1"/>
</dbReference>
<dbReference type="RefSeq" id="WP_190268419.1">
    <property type="nucleotide sequence ID" value="NZ_BAABAD010000004.1"/>
</dbReference>
<reference evidence="3 4" key="1">
    <citation type="submission" date="2020-09" db="EMBL/GenBank/DDBJ databases">
        <title>Novel species in genus Gordonia.</title>
        <authorList>
            <person name="Zhang G."/>
        </authorList>
    </citation>
    <scope>NUCLEOTIDE SEQUENCE [LARGE SCALE GENOMIC DNA]</scope>
    <source>
        <strain evidence="3 4">ON-33</strain>
    </source>
</reference>
<protein>
    <submittedName>
        <fullName evidence="3">MCE family protein</fullName>
    </submittedName>
</protein>
<proteinExistence type="predicted"/>
<feature type="transmembrane region" description="Helical" evidence="1">
    <location>
        <begin position="18"/>
        <end position="37"/>
    </location>
</feature>
<keyword evidence="1" id="KW-1133">Transmembrane helix</keyword>
<dbReference type="InterPro" id="IPR052336">
    <property type="entry name" value="MlaD_Phospholipid_Transporter"/>
</dbReference>
<dbReference type="EMBL" id="JACWMS010000005">
    <property type="protein sequence ID" value="MBD1321987.1"/>
    <property type="molecule type" value="Genomic_DNA"/>
</dbReference>
<keyword evidence="1" id="KW-0812">Transmembrane</keyword>
<dbReference type="Proteomes" id="UP000602395">
    <property type="component" value="Unassembled WGS sequence"/>
</dbReference>
<evidence type="ECO:0000256" key="1">
    <source>
        <dbReference type="SAM" id="Phobius"/>
    </source>
</evidence>
<evidence type="ECO:0000259" key="2">
    <source>
        <dbReference type="Pfam" id="PF02470"/>
    </source>
</evidence>
<accession>A0ABR7WJN9</accession>
<evidence type="ECO:0000313" key="4">
    <source>
        <dbReference type="Proteomes" id="UP000602395"/>
    </source>
</evidence>
<feature type="domain" description="Mce/MlaD" evidence="2">
    <location>
        <begin position="49"/>
        <end position="122"/>
    </location>
</feature>